<dbReference type="Proteomes" id="UP000634136">
    <property type="component" value="Unassembled WGS sequence"/>
</dbReference>
<protein>
    <submittedName>
        <fullName evidence="2">Uncharacterized protein</fullName>
    </submittedName>
</protein>
<dbReference type="AlphaFoldDB" id="A0A834TIK4"/>
<name>A0A834TIK4_9FABA</name>
<evidence type="ECO:0000313" key="2">
    <source>
        <dbReference type="EMBL" id="KAF7821591.1"/>
    </source>
</evidence>
<accession>A0A834TIK4</accession>
<proteinExistence type="predicted"/>
<evidence type="ECO:0000313" key="3">
    <source>
        <dbReference type="Proteomes" id="UP000634136"/>
    </source>
</evidence>
<feature type="region of interest" description="Disordered" evidence="1">
    <location>
        <begin position="1"/>
        <end position="25"/>
    </location>
</feature>
<comment type="caution">
    <text evidence="2">The sequence shown here is derived from an EMBL/GenBank/DDBJ whole genome shotgun (WGS) entry which is preliminary data.</text>
</comment>
<organism evidence="2 3">
    <name type="scientific">Senna tora</name>
    <dbReference type="NCBI Taxonomy" id="362788"/>
    <lineage>
        <taxon>Eukaryota</taxon>
        <taxon>Viridiplantae</taxon>
        <taxon>Streptophyta</taxon>
        <taxon>Embryophyta</taxon>
        <taxon>Tracheophyta</taxon>
        <taxon>Spermatophyta</taxon>
        <taxon>Magnoliopsida</taxon>
        <taxon>eudicotyledons</taxon>
        <taxon>Gunneridae</taxon>
        <taxon>Pentapetalae</taxon>
        <taxon>rosids</taxon>
        <taxon>fabids</taxon>
        <taxon>Fabales</taxon>
        <taxon>Fabaceae</taxon>
        <taxon>Caesalpinioideae</taxon>
        <taxon>Cassia clade</taxon>
        <taxon>Senna</taxon>
    </lineage>
</organism>
<gene>
    <name evidence="2" type="ORF">G2W53_027046</name>
</gene>
<reference evidence="2" key="1">
    <citation type="submission" date="2020-09" db="EMBL/GenBank/DDBJ databases">
        <title>Genome-Enabled Discovery of Anthraquinone Biosynthesis in Senna tora.</title>
        <authorList>
            <person name="Kang S.-H."/>
            <person name="Pandey R.P."/>
            <person name="Lee C.-M."/>
            <person name="Sim J.-S."/>
            <person name="Jeong J.-T."/>
            <person name="Choi B.-S."/>
            <person name="Jung M."/>
            <person name="Ginzburg D."/>
            <person name="Zhao K."/>
            <person name="Won S.Y."/>
            <person name="Oh T.-J."/>
            <person name="Yu Y."/>
            <person name="Kim N.-H."/>
            <person name="Lee O.R."/>
            <person name="Lee T.-H."/>
            <person name="Bashyal P."/>
            <person name="Kim T.-S."/>
            <person name="Lee W.-H."/>
            <person name="Kawkins C."/>
            <person name="Kim C.-K."/>
            <person name="Kim J.S."/>
            <person name="Ahn B.O."/>
            <person name="Rhee S.Y."/>
            <person name="Sohng J.K."/>
        </authorList>
    </citation>
    <scope>NUCLEOTIDE SEQUENCE</scope>
    <source>
        <tissue evidence="2">Leaf</tissue>
    </source>
</reference>
<keyword evidence="3" id="KW-1185">Reference proteome</keyword>
<evidence type="ECO:0000256" key="1">
    <source>
        <dbReference type="SAM" id="MobiDB-lite"/>
    </source>
</evidence>
<sequence length="60" mass="6848">MEEEQGATIQPEDVPQDLCRGQPWGKDPIDGKRWIYPVNDDSFWTGSVTGLTELNREILD</sequence>
<dbReference type="EMBL" id="JAAIUW010000008">
    <property type="protein sequence ID" value="KAF7821591.1"/>
    <property type="molecule type" value="Genomic_DNA"/>
</dbReference>